<keyword evidence="8" id="KW-1185">Reference proteome</keyword>
<comment type="caution">
    <text evidence="7">The sequence shown here is derived from an EMBL/GenBank/DDBJ whole genome shotgun (WGS) entry which is preliminary data.</text>
</comment>
<name>A0ABP1GAQ5_9CHLO</name>
<proteinExistence type="predicted"/>
<feature type="compositionally biased region" description="Low complexity" evidence="5">
    <location>
        <begin position="48"/>
        <end position="59"/>
    </location>
</feature>
<feature type="region of interest" description="Disordered" evidence="5">
    <location>
        <begin position="43"/>
        <end position="78"/>
    </location>
</feature>
<evidence type="ECO:0000256" key="3">
    <source>
        <dbReference type="ARBA" id="ARBA00022989"/>
    </source>
</evidence>
<gene>
    <name evidence="7" type="primary">g10655</name>
    <name evidence="7" type="ORF">VP750_LOCUS9555</name>
</gene>
<evidence type="ECO:0000313" key="7">
    <source>
        <dbReference type="EMBL" id="CAL5227649.1"/>
    </source>
</evidence>
<sequence>MNAALTQSAPTMLSSKLAGSRSSLLSRNICRMPVAHRSWVVRAQTPSDQQKVQDQGDQKMVSPGSPGANGGSVSNIEAGNISNENAERRANTPANQQDFTSIQAFDGVAPETINGRLAMIGVTSALAAEFFTGIGIKEQVATAPLSIAATFLLISFASYIPIVRGFTRKEPFANAFWSPKAENWNGRVAMVGFAALITIEALAGKITPDIYGLPHGKVNAEIVNEKVVSINRGPV</sequence>
<dbReference type="Proteomes" id="UP001497392">
    <property type="component" value="Unassembled WGS sequence"/>
</dbReference>
<accession>A0ABP1GAQ5</accession>
<keyword evidence="4 6" id="KW-0472">Membrane</keyword>
<dbReference type="EMBL" id="CAXHTA020000017">
    <property type="protein sequence ID" value="CAL5227649.1"/>
    <property type="molecule type" value="Genomic_DNA"/>
</dbReference>
<keyword evidence="3 6" id="KW-1133">Transmembrane helix</keyword>
<dbReference type="Gene3D" id="1.10.3460.10">
    <property type="entry name" value="Chlorophyll a/b binding protein domain"/>
    <property type="match status" value="1"/>
</dbReference>
<evidence type="ECO:0000256" key="5">
    <source>
        <dbReference type="SAM" id="MobiDB-lite"/>
    </source>
</evidence>
<protein>
    <submittedName>
        <fullName evidence="7">G10655 protein</fullName>
    </submittedName>
</protein>
<evidence type="ECO:0000256" key="6">
    <source>
        <dbReference type="SAM" id="Phobius"/>
    </source>
</evidence>
<dbReference type="SUPFAM" id="SSF103511">
    <property type="entry name" value="Chlorophyll a-b binding protein"/>
    <property type="match status" value="1"/>
</dbReference>
<dbReference type="PANTHER" id="PTHR14154">
    <property type="entry name" value="UPF0041 BRAIN PROTEIN 44-RELATED"/>
    <property type="match status" value="1"/>
</dbReference>
<feature type="transmembrane region" description="Helical" evidence="6">
    <location>
        <begin position="142"/>
        <end position="162"/>
    </location>
</feature>
<comment type="subcellular location">
    <subcellularLocation>
        <location evidence="1">Membrane</location>
        <topology evidence="1">Multi-pass membrane protein</topology>
    </subcellularLocation>
</comment>
<organism evidence="7 8">
    <name type="scientific">Coccomyxa viridis</name>
    <dbReference type="NCBI Taxonomy" id="1274662"/>
    <lineage>
        <taxon>Eukaryota</taxon>
        <taxon>Viridiplantae</taxon>
        <taxon>Chlorophyta</taxon>
        <taxon>core chlorophytes</taxon>
        <taxon>Trebouxiophyceae</taxon>
        <taxon>Trebouxiophyceae incertae sedis</taxon>
        <taxon>Coccomyxaceae</taxon>
        <taxon>Coccomyxa</taxon>
    </lineage>
</organism>
<keyword evidence="2 6" id="KW-0812">Transmembrane</keyword>
<evidence type="ECO:0000313" key="8">
    <source>
        <dbReference type="Proteomes" id="UP001497392"/>
    </source>
</evidence>
<evidence type="ECO:0000256" key="1">
    <source>
        <dbReference type="ARBA" id="ARBA00004141"/>
    </source>
</evidence>
<reference evidence="7 8" key="1">
    <citation type="submission" date="2024-06" db="EMBL/GenBank/DDBJ databases">
        <authorList>
            <person name="Kraege A."/>
            <person name="Thomma B."/>
        </authorList>
    </citation>
    <scope>NUCLEOTIDE SEQUENCE [LARGE SCALE GENOMIC DNA]</scope>
</reference>
<evidence type="ECO:0000256" key="2">
    <source>
        <dbReference type="ARBA" id="ARBA00022692"/>
    </source>
</evidence>
<evidence type="ECO:0000256" key="4">
    <source>
        <dbReference type="ARBA" id="ARBA00023136"/>
    </source>
</evidence>